<dbReference type="GO" id="GO:0009055">
    <property type="term" value="F:electron transfer activity"/>
    <property type="evidence" value="ECO:0007669"/>
    <property type="project" value="InterPro"/>
</dbReference>
<keyword evidence="3 4" id="KW-0408">Iron</keyword>
<evidence type="ECO:0000256" key="4">
    <source>
        <dbReference type="PROSITE-ProRule" id="PRU00433"/>
    </source>
</evidence>
<evidence type="ECO:0000256" key="5">
    <source>
        <dbReference type="SAM" id="SignalP"/>
    </source>
</evidence>
<keyword evidence="2 4" id="KW-0479">Metal-binding</keyword>
<dbReference type="Pfam" id="PF13442">
    <property type="entry name" value="Cytochrome_CBB3"/>
    <property type="match status" value="1"/>
</dbReference>
<dbReference type="EMBL" id="JABZMI010000057">
    <property type="protein sequence ID" value="MBF1164320.1"/>
    <property type="molecule type" value="Genomic_DNA"/>
</dbReference>
<feature type="chain" id="PRO_5037549784" evidence="5">
    <location>
        <begin position="26"/>
        <end position="154"/>
    </location>
</feature>
<name>A0A930BV45_9RHOO</name>
<dbReference type="InterPro" id="IPR009056">
    <property type="entry name" value="Cyt_c-like_dom"/>
</dbReference>
<protein>
    <submittedName>
        <fullName evidence="7">C-type cytochrome</fullName>
    </submittedName>
</protein>
<organism evidence="7 8">
    <name type="scientific">Dechloromonas agitata</name>
    <dbReference type="NCBI Taxonomy" id="73030"/>
    <lineage>
        <taxon>Bacteria</taxon>
        <taxon>Pseudomonadati</taxon>
        <taxon>Pseudomonadota</taxon>
        <taxon>Betaproteobacteria</taxon>
        <taxon>Rhodocyclales</taxon>
        <taxon>Azonexaceae</taxon>
        <taxon>Dechloromonas</taxon>
    </lineage>
</organism>
<dbReference type="PROSITE" id="PS51007">
    <property type="entry name" value="CYTC"/>
    <property type="match status" value="1"/>
</dbReference>
<dbReference type="InterPro" id="IPR036909">
    <property type="entry name" value="Cyt_c-like_dom_sf"/>
</dbReference>
<comment type="caution">
    <text evidence="7">The sequence shown here is derived from an EMBL/GenBank/DDBJ whole genome shotgun (WGS) entry which is preliminary data.</text>
</comment>
<sequence>MRRILLALSFALTVLPLAASEPASAPPVDAGRLPVLGTTWLVANPYRQQAAATEAIALGRDAYNQACARCHGADASTHAAPAPDLRNLNRSCRRMADPDLKAWCQRDNDAYFAKTVRHGKIIVGVTHMPAWDGVLKQELAWAIQLFIEDRAAAK</sequence>
<evidence type="ECO:0000256" key="1">
    <source>
        <dbReference type="ARBA" id="ARBA00022617"/>
    </source>
</evidence>
<feature type="domain" description="Cytochrome c" evidence="6">
    <location>
        <begin position="54"/>
        <end position="151"/>
    </location>
</feature>
<dbReference type="GO" id="GO:0046872">
    <property type="term" value="F:metal ion binding"/>
    <property type="evidence" value="ECO:0007669"/>
    <property type="project" value="UniProtKB-KW"/>
</dbReference>
<dbReference type="SUPFAM" id="SSF46626">
    <property type="entry name" value="Cytochrome c"/>
    <property type="match status" value="1"/>
</dbReference>
<dbReference type="Gene3D" id="1.10.760.10">
    <property type="entry name" value="Cytochrome c-like domain"/>
    <property type="match status" value="1"/>
</dbReference>
<evidence type="ECO:0000313" key="8">
    <source>
        <dbReference type="Proteomes" id="UP000718593"/>
    </source>
</evidence>
<gene>
    <name evidence="7" type="ORF">HXL68_04675</name>
</gene>
<proteinExistence type="predicted"/>
<keyword evidence="1 4" id="KW-0349">Heme</keyword>
<evidence type="ECO:0000313" key="7">
    <source>
        <dbReference type="EMBL" id="MBF1164320.1"/>
    </source>
</evidence>
<dbReference type="GO" id="GO:0020037">
    <property type="term" value="F:heme binding"/>
    <property type="evidence" value="ECO:0007669"/>
    <property type="project" value="InterPro"/>
</dbReference>
<reference evidence="7" key="1">
    <citation type="submission" date="2020-04" db="EMBL/GenBank/DDBJ databases">
        <title>Deep metagenomics examines the oral microbiome during advanced dental caries in children, revealing novel taxa and co-occurrences with host molecules.</title>
        <authorList>
            <person name="Baker J.L."/>
            <person name="Morton J.T."/>
            <person name="Dinis M."/>
            <person name="Alvarez R."/>
            <person name="Tran N.C."/>
            <person name="Knight R."/>
            <person name="Edlund A."/>
        </authorList>
    </citation>
    <scope>NUCLEOTIDE SEQUENCE</scope>
    <source>
        <strain evidence="7">JCVI_32_bin.24</strain>
    </source>
</reference>
<evidence type="ECO:0000256" key="3">
    <source>
        <dbReference type="ARBA" id="ARBA00023004"/>
    </source>
</evidence>
<feature type="signal peptide" evidence="5">
    <location>
        <begin position="1"/>
        <end position="25"/>
    </location>
</feature>
<dbReference type="AlphaFoldDB" id="A0A930BV45"/>
<evidence type="ECO:0000256" key="2">
    <source>
        <dbReference type="ARBA" id="ARBA00022723"/>
    </source>
</evidence>
<accession>A0A930BV45</accession>
<evidence type="ECO:0000259" key="6">
    <source>
        <dbReference type="PROSITE" id="PS51007"/>
    </source>
</evidence>
<keyword evidence="5" id="KW-0732">Signal</keyword>
<dbReference type="Proteomes" id="UP000718593">
    <property type="component" value="Unassembled WGS sequence"/>
</dbReference>